<sequence>MPWMPRLRCAMARPTATQAIHCCASGHRICWIRLINPKEPMMINGVFTDAPLPPTAAPGPCPAPSRREIGTQCDLLGIEAPRSRAPGASAPLDQLRAQAQEAEQKAKACGVDMAKRSFVAKVLTLVAASAVLITAALITGLTAGAGVPLLALASIGFTIAVGDVACAAYDWNHKKNGGEGLAMGSDAIGNAIHWLGKVSGASDERARQVAAYGSLLARSAITVSTVAVSGFLPVAAPLALQTTIPALTLGRTMIEISASAIKTNETHHGIVQRGHEINAGRAWGRVEIAQSEPTVDRDADERRIAAQLATLEKTRAFLIQTLRQNGVESAPPARRYSFA</sequence>
<dbReference type="EMBL" id="CP002154">
    <property type="protein sequence ID" value="ADM40929.1"/>
    <property type="molecule type" value="Genomic_DNA"/>
</dbReference>
<evidence type="ECO:0000313" key="2">
    <source>
        <dbReference type="EMBL" id="ADM40929.1"/>
    </source>
</evidence>
<reference evidence="2 3" key="2">
    <citation type="journal article" date="2011" name="BMC Immunol.">
        <title>Comparison of static immersion and intravenous injection systems for exposure of zebrafish embryos to the natural pathogen Edwardsiella tarda.</title>
        <authorList>
            <person name="van Soest J.J."/>
            <person name="Stockhammer O.W."/>
            <person name="Ordas A."/>
            <person name="Bloemberg G.V."/>
            <person name="Spaink H.P."/>
            <person name="Meijer A.H."/>
        </authorList>
    </citation>
    <scope>NUCLEOTIDE SEQUENCE [LARGE SCALE GENOMIC DNA]</scope>
    <source>
        <strain evidence="2 3">FL6-60</strain>
    </source>
</reference>
<evidence type="ECO:0000256" key="1">
    <source>
        <dbReference type="SAM" id="Phobius"/>
    </source>
</evidence>
<evidence type="ECO:0000313" key="3">
    <source>
        <dbReference type="Proteomes" id="UP000002230"/>
    </source>
</evidence>
<dbReference type="Proteomes" id="UP000002230">
    <property type="component" value="Chromosome"/>
</dbReference>
<keyword evidence="1" id="KW-1133">Transmembrane helix</keyword>
<gene>
    <name evidence="2" type="primary">eseG</name>
    <name evidence="2" type="ordered locus">ETAF_0810</name>
</gene>
<dbReference type="KEGG" id="etd:ETAF_0810"/>
<feature type="transmembrane region" description="Helical" evidence="1">
    <location>
        <begin position="122"/>
        <end position="143"/>
    </location>
</feature>
<dbReference type="AlphaFoldDB" id="A0A0H3DNT9"/>
<keyword evidence="1" id="KW-0472">Membrane</keyword>
<keyword evidence="1" id="KW-0812">Transmembrane</keyword>
<keyword evidence="3" id="KW-1185">Reference proteome</keyword>
<protein>
    <submittedName>
        <fullName evidence="2">EseG</fullName>
    </submittedName>
</protein>
<dbReference type="PATRIC" id="fig|718251.5.peg.830"/>
<name>A0A0H3DNT9_EDWTF</name>
<organism evidence="2 3">
    <name type="scientific">Edwardsiella tarda (strain FL6-60)</name>
    <dbReference type="NCBI Taxonomy" id="718251"/>
    <lineage>
        <taxon>Bacteria</taxon>
        <taxon>Pseudomonadati</taxon>
        <taxon>Pseudomonadota</taxon>
        <taxon>Gammaproteobacteria</taxon>
        <taxon>Enterobacterales</taxon>
        <taxon>Hafniaceae</taxon>
        <taxon>Edwardsiella</taxon>
    </lineage>
</organism>
<accession>A0A0H3DNT9</accession>
<dbReference type="HOGENOM" id="CLU_932958_0_0_6"/>
<feature type="transmembrane region" description="Helical" evidence="1">
    <location>
        <begin position="149"/>
        <end position="169"/>
    </location>
</feature>
<proteinExistence type="predicted"/>
<reference evidence="3" key="1">
    <citation type="submission" date="2010-08" db="EMBL/GenBank/DDBJ databases">
        <title>Genome comparisons of Edwardsiella bacteria analysed using deep sequencing technology.</title>
        <authorList>
            <person name="van Soest J.J."/>
            <person name="Henkel C.V."/>
            <person name="Jansen H.J."/>
            <person name="van den Hondel C.A.M.J.J."/>
            <person name="Bloemberg G.V."/>
            <person name="Meijer A.H."/>
            <person name="Spaink H.P."/>
        </authorList>
    </citation>
    <scope>NUCLEOTIDE SEQUENCE [LARGE SCALE GENOMIC DNA]</scope>
    <source>
        <strain evidence="3">FL6-60</strain>
    </source>
</reference>